<protein>
    <recommendedName>
        <fullName evidence="2">histidine kinase</fullName>
        <ecNumber evidence="2">2.7.13.3</ecNumber>
    </recommendedName>
</protein>
<keyword evidence="13" id="KW-1185">Reference proteome</keyword>
<feature type="domain" description="Histidine kinase" evidence="11">
    <location>
        <begin position="395"/>
        <end position="607"/>
    </location>
</feature>
<dbReference type="STRING" id="589865.DaAHT2_0271"/>
<keyword evidence="4" id="KW-0808">Transferase</keyword>
<dbReference type="InterPro" id="IPR021796">
    <property type="entry name" value="Tll0287-like_dom"/>
</dbReference>
<evidence type="ECO:0000256" key="10">
    <source>
        <dbReference type="SAM" id="Phobius"/>
    </source>
</evidence>
<dbReference type="CDD" id="cd00082">
    <property type="entry name" value="HisKA"/>
    <property type="match status" value="1"/>
</dbReference>
<keyword evidence="8" id="KW-0902">Two-component regulatory system</keyword>
<proteinExistence type="predicted"/>
<evidence type="ECO:0000256" key="9">
    <source>
        <dbReference type="SAM" id="Coils"/>
    </source>
</evidence>
<dbReference type="PROSITE" id="PS50109">
    <property type="entry name" value="HIS_KIN"/>
    <property type="match status" value="1"/>
</dbReference>
<evidence type="ECO:0000256" key="8">
    <source>
        <dbReference type="ARBA" id="ARBA00023012"/>
    </source>
</evidence>
<reference evidence="13" key="1">
    <citation type="submission" date="2010-02" db="EMBL/GenBank/DDBJ databases">
        <title>Complete sequence of Desulfurivibrio alkaliphilus AHT2.</title>
        <authorList>
            <consortium name="US DOE Joint Genome Institute"/>
            <person name="Pitluck S."/>
            <person name="Chertkov O."/>
            <person name="Detter J.C."/>
            <person name="Han C."/>
            <person name="Tapia R."/>
            <person name="Larimer F."/>
            <person name="Land M."/>
            <person name="Hauser L."/>
            <person name="Kyrpides N."/>
            <person name="Mikhailova N."/>
            <person name="Sorokin D.Y."/>
            <person name="Muyzer G."/>
            <person name="Woyke T."/>
        </authorList>
    </citation>
    <scope>NUCLEOTIDE SEQUENCE [LARGE SCALE GENOMIC DNA]</scope>
    <source>
        <strain evidence="13">DSM 19089 / UNIQEM U267 / AHT2</strain>
    </source>
</reference>
<dbReference type="InParanoid" id="D6Z6M3"/>
<feature type="coiled-coil region" evidence="9">
    <location>
        <begin position="336"/>
        <end position="386"/>
    </location>
</feature>
<feature type="transmembrane region" description="Helical" evidence="10">
    <location>
        <begin position="36"/>
        <end position="56"/>
    </location>
</feature>
<evidence type="ECO:0000256" key="6">
    <source>
        <dbReference type="ARBA" id="ARBA00022777"/>
    </source>
</evidence>
<evidence type="ECO:0000259" key="11">
    <source>
        <dbReference type="PROSITE" id="PS50109"/>
    </source>
</evidence>
<dbReference type="HOGENOM" id="CLU_018965_0_0_7"/>
<evidence type="ECO:0000256" key="4">
    <source>
        <dbReference type="ARBA" id="ARBA00022679"/>
    </source>
</evidence>
<name>D6Z6M3_DESAT</name>
<dbReference type="SMART" id="SM00388">
    <property type="entry name" value="HisKA"/>
    <property type="match status" value="1"/>
</dbReference>
<dbReference type="PRINTS" id="PR00344">
    <property type="entry name" value="BCTRLSENSOR"/>
</dbReference>
<evidence type="ECO:0000313" key="13">
    <source>
        <dbReference type="Proteomes" id="UP000001508"/>
    </source>
</evidence>
<keyword evidence="10" id="KW-0812">Transmembrane</keyword>
<dbReference type="Pfam" id="PF02518">
    <property type="entry name" value="HATPase_c"/>
    <property type="match status" value="1"/>
</dbReference>
<evidence type="ECO:0000256" key="5">
    <source>
        <dbReference type="ARBA" id="ARBA00022741"/>
    </source>
</evidence>
<evidence type="ECO:0000256" key="7">
    <source>
        <dbReference type="ARBA" id="ARBA00022840"/>
    </source>
</evidence>
<dbReference type="Gene3D" id="3.30.565.10">
    <property type="entry name" value="Histidine kinase-like ATPase, C-terminal domain"/>
    <property type="match status" value="1"/>
</dbReference>
<dbReference type="OrthoDB" id="9805967at2"/>
<sequence length="619" mass="68782">MQASDYRRPDGEREKEGFAFSIGRRLHDSVGIQFKFLVGTGLILLLNCLLIVLIVYQQEKGQLEDRAFAQSELVMAAVEASRAYVREELRPAMYLHLGNEQFVPEAMSTSYVGRAVMERFAPAMAEEYQYRRVALQARNPSYEANELERRMIDYFNQHPAESEWRGLVKVDGVEKFKRFRPVVFEAECLYCHGSPADAPEGLVAFYGDTLGFNRKPGELAGVVAVGVPVASALADAKEKAFAVFWLVFMGMALVFILLSLFFHRMVLISLRGVLDIFREQEENGFAVPPLVPAPPAAKGAMVKGEDGYTGYSLGIIRGLVGKDELVELTAAACNMAEDLRRTREQLRQYNRELERRVAERTRALRESEARLLQQELEKKIQQTEKMVAMGQLVAGLAHEINNPLGIIICYVDLVKRQPNLSPRALQDLEVIGKQARGCKRIVGDLLDFARSGESRKQPADLNRIIEEVAGIVAPQFGKQGVAINLELAPGLPWLELDENKIKQVFLNLLLNARQAMQDEGGEIEIKSLLLAPSGPVRIEVRDNGPGIESEDLSKIFDPFFSTKRTGEGTGLGLSVSYGIVKEHGGEIRVASRIGQWTCFTIDLPVSDHGAPHLATISPA</sequence>
<evidence type="ECO:0000313" key="12">
    <source>
        <dbReference type="EMBL" id="ADH84982.1"/>
    </source>
</evidence>
<dbReference type="InterPro" id="IPR005467">
    <property type="entry name" value="His_kinase_dom"/>
</dbReference>
<dbReference type="Proteomes" id="UP000001508">
    <property type="component" value="Chromosome"/>
</dbReference>
<accession>D6Z6M3</accession>
<comment type="catalytic activity">
    <reaction evidence="1">
        <text>ATP + protein L-histidine = ADP + protein N-phospho-L-histidine.</text>
        <dbReference type="EC" id="2.7.13.3"/>
    </reaction>
</comment>
<evidence type="ECO:0000256" key="1">
    <source>
        <dbReference type="ARBA" id="ARBA00000085"/>
    </source>
</evidence>
<dbReference type="GO" id="GO:0000155">
    <property type="term" value="F:phosphorelay sensor kinase activity"/>
    <property type="evidence" value="ECO:0007669"/>
    <property type="project" value="InterPro"/>
</dbReference>
<dbReference type="Pfam" id="PF11845">
    <property type="entry name" value="Tll0287-like"/>
    <property type="match status" value="1"/>
</dbReference>
<dbReference type="SUPFAM" id="SSF55874">
    <property type="entry name" value="ATPase domain of HSP90 chaperone/DNA topoisomerase II/histidine kinase"/>
    <property type="match status" value="1"/>
</dbReference>
<keyword evidence="7" id="KW-0067">ATP-binding</keyword>
<feature type="transmembrane region" description="Helical" evidence="10">
    <location>
        <begin position="242"/>
        <end position="262"/>
    </location>
</feature>
<organism evidence="12 13">
    <name type="scientific">Desulfurivibrio alkaliphilus (strain DSM 19089 / UNIQEM U267 / AHT2)</name>
    <dbReference type="NCBI Taxonomy" id="589865"/>
    <lineage>
        <taxon>Bacteria</taxon>
        <taxon>Pseudomonadati</taxon>
        <taxon>Thermodesulfobacteriota</taxon>
        <taxon>Desulfobulbia</taxon>
        <taxon>Desulfobulbales</taxon>
        <taxon>Desulfobulbaceae</taxon>
        <taxon>Desulfurivibrio</taxon>
    </lineage>
</organism>
<keyword evidence="3" id="KW-0597">Phosphoprotein</keyword>
<dbReference type="KEGG" id="dak:DaAHT2_0271"/>
<dbReference type="PANTHER" id="PTHR43065:SF10">
    <property type="entry name" value="PEROXIDE STRESS-ACTIVATED HISTIDINE KINASE MAK3"/>
    <property type="match status" value="1"/>
</dbReference>
<dbReference type="PANTHER" id="PTHR43065">
    <property type="entry name" value="SENSOR HISTIDINE KINASE"/>
    <property type="match status" value="1"/>
</dbReference>
<dbReference type="Pfam" id="PF00512">
    <property type="entry name" value="HisKA"/>
    <property type="match status" value="1"/>
</dbReference>
<evidence type="ECO:0000256" key="2">
    <source>
        <dbReference type="ARBA" id="ARBA00012438"/>
    </source>
</evidence>
<keyword evidence="9" id="KW-0175">Coiled coil</keyword>
<keyword evidence="10" id="KW-1133">Transmembrane helix</keyword>
<keyword evidence="6 12" id="KW-0418">Kinase</keyword>
<evidence type="ECO:0000256" key="3">
    <source>
        <dbReference type="ARBA" id="ARBA00022553"/>
    </source>
</evidence>
<dbReference type="EMBL" id="CP001940">
    <property type="protein sequence ID" value="ADH84982.1"/>
    <property type="molecule type" value="Genomic_DNA"/>
</dbReference>
<dbReference type="eggNOG" id="COG4191">
    <property type="taxonomic scope" value="Bacteria"/>
</dbReference>
<dbReference type="SMART" id="SM00387">
    <property type="entry name" value="HATPase_c"/>
    <property type="match status" value="1"/>
</dbReference>
<dbReference type="RefSeq" id="WP_013162513.1">
    <property type="nucleotide sequence ID" value="NC_014216.1"/>
</dbReference>
<dbReference type="Gene3D" id="1.10.287.130">
    <property type="match status" value="1"/>
</dbReference>
<dbReference type="SUPFAM" id="SSF47384">
    <property type="entry name" value="Homodimeric domain of signal transducing histidine kinase"/>
    <property type="match status" value="1"/>
</dbReference>
<dbReference type="InterPro" id="IPR004358">
    <property type="entry name" value="Sig_transdc_His_kin-like_C"/>
</dbReference>
<dbReference type="InterPro" id="IPR003661">
    <property type="entry name" value="HisK_dim/P_dom"/>
</dbReference>
<dbReference type="InterPro" id="IPR036097">
    <property type="entry name" value="HisK_dim/P_sf"/>
</dbReference>
<gene>
    <name evidence="12" type="ordered locus">DaAHT2_0271</name>
</gene>
<dbReference type="InterPro" id="IPR036890">
    <property type="entry name" value="HATPase_C_sf"/>
</dbReference>
<dbReference type="GO" id="GO:0005524">
    <property type="term" value="F:ATP binding"/>
    <property type="evidence" value="ECO:0007669"/>
    <property type="project" value="UniProtKB-KW"/>
</dbReference>
<dbReference type="InterPro" id="IPR003594">
    <property type="entry name" value="HATPase_dom"/>
</dbReference>
<keyword evidence="5" id="KW-0547">Nucleotide-binding</keyword>
<dbReference type="AlphaFoldDB" id="D6Z6M3"/>
<dbReference type="EC" id="2.7.13.3" evidence="2"/>
<keyword evidence="10" id="KW-0472">Membrane</keyword>